<protein>
    <recommendedName>
        <fullName evidence="3">VOC domain-containing protein</fullName>
    </recommendedName>
</protein>
<organism evidence="1 2">
    <name type="scientific">Stenomitos frigidus AS-A4</name>
    <dbReference type="NCBI Taxonomy" id="2933935"/>
    <lineage>
        <taxon>Bacteria</taxon>
        <taxon>Bacillati</taxon>
        <taxon>Cyanobacteriota</taxon>
        <taxon>Cyanophyceae</taxon>
        <taxon>Leptolyngbyales</taxon>
        <taxon>Leptolyngbyaceae</taxon>
        <taxon>Stenomitos</taxon>
    </lineage>
</organism>
<dbReference type="Proteomes" id="UP001476950">
    <property type="component" value="Unassembled WGS sequence"/>
</dbReference>
<dbReference type="EMBL" id="JAMPLM010000011">
    <property type="protein sequence ID" value="MEP1059575.1"/>
    <property type="molecule type" value="Genomic_DNA"/>
</dbReference>
<gene>
    <name evidence="1" type="ORF">NDI38_14105</name>
</gene>
<name>A0ABV0KK54_9CYAN</name>
<evidence type="ECO:0008006" key="3">
    <source>
        <dbReference type="Google" id="ProtNLM"/>
    </source>
</evidence>
<keyword evidence="2" id="KW-1185">Reference proteome</keyword>
<evidence type="ECO:0000313" key="2">
    <source>
        <dbReference type="Proteomes" id="UP001476950"/>
    </source>
</evidence>
<dbReference type="SUPFAM" id="SSF54593">
    <property type="entry name" value="Glyoxalase/Bleomycin resistance protein/Dihydroxybiphenyl dioxygenase"/>
    <property type="match status" value="1"/>
</dbReference>
<comment type="caution">
    <text evidence="1">The sequence shown here is derived from an EMBL/GenBank/DDBJ whole genome shotgun (WGS) entry which is preliminary data.</text>
</comment>
<accession>A0ABV0KK54</accession>
<evidence type="ECO:0000313" key="1">
    <source>
        <dbReference type="EMBL" id="MEP1059575.1"/>
    </source>
</evidence>
<sequence>MLHHFSMTAENPSRVARVLAEVLHGTVAPFPPHPGSFMAIALDDHGTMIEVYPAETELMPGFGAEAVTFSSNAFASPFTATHVALSVPASQEEIERIAAREGWRIVRCDRDGFFDVLEFWVENKLLIELLPPKMATKYVEFMQPENLAKLFAAPSEPVAELAIA</sequence>
<reference evidence="1 2" key="1">
    <citation type="submission" date="2022-04" db="EMBL/GenBank/DDBJ databases">
        <title>Positive selection, recombination, and allopatry shape intraspecific diversity of widespread and dominant cyanobacteria.</title>
        <authorList>
            <person name="Wei J."/>
            <person name="Shu W."/>
            <person name="Hu C."/>
        </authorList>
    </citation>
    <scope>NUCLEOTIDE SEQUENCE [LARGE SCALE GENOMIC DNA]</scope>
    <source>
        <strain evidence="1 2">AS-A4</strain>
    </source>
</reference>
<dbReference type="RefSeq" id="WP_190446538.1">
    <property type="nucleotide sequence ID" value="NZ_JAMPLM010000011.1"/>
</dbReference>
<dbReference type="Gene3D" id="3.10.180.10">
    <property type="entry name" value="2,3-Dihydroxybiphenyl 1,2-Dioxygenase, domain 1"/>
    <property type="match status" value="1"/>
</dbReference>
<dbReference type="InterPro" id="IPR029068">
    <property type="entry name" value="Glyas_Bleomycin-R_OHBP_Dase"/>
</dbReference>
<proteinExistence type="predicted"/>